<proteinExistence type="predicted"/>
<dbReference type="EMBL" id="JAPYKS010000002">
    <property type="protein sequence ID" value="MEI9407694.1"/>
    <property type="molecule type" value="Genomic_DNA"/>
</dbReference>
<organism evidence="1 2">
    <name type="scientific">Mesorhizobium salmacidum</name>
    <dbReference type="NCBI Taxonomy" id="3015171"/>
    <lineage>
        <taxon>Bacteria</taxon>
        <taxon>Pseudomonadati</taxon>
        <taxon>Pseudomonadota</taxon>
        <taxon>Alphaproteobacteria</taxon>
        <taxon>Hyphomicrobiales</taxon>
        <taxon>Phyllobacteriaceae</taxon>
        <taxon>Mesorhizobium</taxon>
    </lineage>
</organism>
<reference evidence="1 2" key="1">
    <citation type="submission" date="2022-12" db="EMBL/GenBank/DDBJ databases">
        <authorList>
            <person name="Muema E."/>
        </authorList>
    </citation>
    <scope>NUCLEOTIDE SEQUENCE [LARGE SCALE GENOMIC DNA]</scope>
    <source>
        <strain evidence="2">1326</strain>
    </source>
</reference>
<dbReference type="Proteomes" id="UP001387293">
    <property type="component" value="Unassembled WGS sequence"/>
</dbReference>
<evidence type="ECO:0000313" key="2">
    <source>
        <dbReference type="Proteomes" id="UP001387293"/>
    </source>
</evidence>
<sequence length="42" mass="4621">MLDVIEKPPGISEREKRFDENAVSRHDGKKYGTFAAMAIGGV</sequence>
<accession>A0ABU8KS16</accession>
<protein>
    <submittedName>
        <fullName evidence="1">Uncharacterized protein</fullName>
    </submittedName>
</protein>
<evidence type="ECO:0000313" key="1">
    <source>
        <dbReference type="EMBL" id="MEI9407694.1"/>
    </source>
</evidence>
<name>A0ABU8KS16_9HYPH</name>
<comment type="caution">
    <text evidence="1">The sequence shown here is derived from an EMBL/GenBank/DDBJ whole genome shotgun (WGS) entry which is preliminary data.</text>
</comment>
<gene>
    <name evidence="1" type="ORF">O7A60_02735</name>
</gene>
<keyword evidence="2" id="KW-1185">Reference proteome</keyword>